<evidence type="ECO:0000256" key="6">
    <source>
        <dbReference type="ARBA" id="ARBA00022556"/>
    </source>
</evidence>
<evidence type="ECO:0000313" key="13">
    <source>
        <dbReference type="EMBL" id="MET1489025.1"/>
    </source>
</evidence>
<dbReference type="NCBIfam" id="TIGR00325">
    <property type="entry name" value="lpxC"/>
    <property type="match status" value="1"/>
</dbReference>
<feature type="binding site" evidence="12">
    <location>
        <position position="237"/>
    </location>
    <ligand>
        <name>Zn(2+)</name>
        <dbReference type="ChEBI" id="CHEBI:29105"/>
    </ligand>
</feature>
<feature type="binding site" evidence="12">
    <location>
        <position position="241"/>
    </location>
    <ligand>
        <name>Zn(2+)</name>
        <dbReference type="ChEBI" id="CHEBI:29105"/>
    </ligand>
</feature>
<dbReference type="HAMAP" id="MF_00388">
    <property type="entry name" value="LpxC"/>
    <property type="match status" value="1"/>
</dbReference>
<keyword evidence="10 12" id="KW-0443">Lipid metabolism</keyword>
<evidence type="ECO:0000256" key="8">
    <source>
        <dbReference type="ARBA" id="ARBA00022801"/>
    </source>
</evidence>
<comment type="caution">
    <text evidence="13">The sequence shown here is derived from an EMBL/GenBank/DDBJ whole genome shotgun (WGS) entry which is preliminary data.</text>
</comment>
<evidence type="ECO:0000313" key="14">
    <source>
        <dbReference type="Proteomes" id="UP001548590"/>
    </source>
</evidence>
<proteinExistence type="inferred from homology"/>
<dbReference type="GO" id="GO:0103117">
    <property type="term" value="F:UDP-3-O-acyl-N-acetylglucosamine deacetylase activity"/>
    <property type="evidence" value="ECO:0007669"/>
    <property type="project" value="UniProtKB-EC"/>
</dbReference>
<dbReference type="Proteomes" id="UP001548590">
    <property type="component" value="Unassembled WGS sequence"/>
</dbReference>
<dbReference type="Gene3D" id="3.30.230.20">
    <property type="entry name" value="lpxc deacetylase, domain 1"/>
    <property type="match status" value="1"/>
</dbReference>
<keyword evidence="14" id="KW-1185">Reference proteome</keyword>
<dbReference type="EMBL" id="JBEWLZ010000002">
    <property type="protein sequence ID" value="MET1489025.1"/>
    <property type="molecule type" value="Genomic_DNA"/>
</dbReference>
<dbReference type="SUPFAM" id="SSF54211">
    <property type="entry name" value="Ribosomal protein S5 domain 2-like"/>
    <property type="match status" value="2"/>
</dbReference>
<name>A0ABV2CM88_9RHOO</name>
<evidence type="ECO:0000256" key="4">
    <source>
        <dbReference type="ARBA" id="ARBA00012745"/>
    </source>
</evidence>
<organism evidence="13 14">
    <name type="scientific">Uliginosibacterium paludis</name>
    <dbReference type="NCBI Taxonomy" id="1615952"/>
    <lineage>
        <taxon>Bacteria</taxon>
        <taxon>Pseudomonadati</taxon>
        <taxon>Pseudomonadota</taxon>
        <taxon>Betaproteobacteria</taxon>
        <taxon>Rhodocyclales</taxon>
        <taxon>Zoogloeaceae</taxon>
        <taxon>Uliginosibacterium</taxon>
    </lineage>
</organism>
<dbReference type="InterPro" id="IPR020568">
    <property type="entry name" value="Ribosomal_Su5_D2-typ_SF"/>
</dbReference>
<keyword evidence="6 12" id="KW-0441">Lipid A biosynthesis</keyword>
<dbReference type="InterPro" id="IPR011334">
    <property type="entry name" value="UDP-acyl_GlcNac_deAcase_C"/>
</dbReference>
<dbReference type="Gene3D" id="3.30.1700.10">
    <property type="entry name" value="lpxc deacetylase, domain 2"/>
    <property type="match status" value="1"/>
</dbReference>
<accession>A0ABV2CM88</accession>
<comment type="cofactor">
    <cofactor evidence="1 12">
        <name>Zn(2+)</name>
        <dbReference type="ChEBI" id="CHEBI:29105"/>
    </cofactor>
</comment>
<evidence type="ECO:0000256" key="10">
    <source>
        <dbReference type="ARBA" id="ARBA00023098"/>
    </source>
</evidence>
<dbReference type="EC" id="3.5.1.108" evidence="4 12"/>
<keyword evidence="8 12" id="KW-0378">Hydrolase</keyword>
<dbReference type="InterPro" id="IPR004463">
    <property type="entry name" value="UDP-acyl_GlcNac_deAcase"/>
</dbReference>
<evidence type="ECO:0000256" key="7">
    <source>
        <dbReference type="ARBA" id="ARBA00022723"/>
    </source>
</evidence>
<evidence type="ECO:0000256" key="1">
    <source>
        <dbReference type="ARBA" id="ARBA00001947"/>
    </source>
</evidence>
<comment type="pathway">
    <text evidence="3 12">Glycolipid biosynthesis; lipid IV(A) biosynthesis; lipid IV(A) from (3R)-3-hydroxytetradecanoyl-[acyl-carrier-protein] and UDP-N-acetyl-alpha-D-glucosamine: step 2/6.</text>
</comment>
<evidence type="ECO:0000256" key="5">
    <source>
        <dbReference type="ARBA" id="ARBA00022516"/>
    </source>
</evidence>
<keyword evidence="7 12" id="KW-0479">Metal-binding</keyword>
<evidence type="ECO:0000256" key="2">
    <source>
        <dbReference type="ARBA" id="ARBA00002923"/>
    </source>
</evidence>
<evidence type="ECO:0000256" key="11">
    <source>
        <dbReference type="ARBA" id="ARBA00024535"/>
    </source>
</evidence>
<dbReference type="PANTHER" id="PTHR33694">
    <property type="entry name" value="UDP-3-O-ACYL-N-ACETYLGLUCOSAMINE DEACETYLASE 1, MITOCHONDRIAL-RELATED"/>
    <property type="match status" value="1"/>
</dbReference>
<feature type="binding site" evidence="12">
    <location>
        <position position="78"/>
    </location>
    <ligand>
        <name>Zn(2+)</name>
        <dbReference type="ChEBI" id="CHEBI:29105"/>
    </ligand>
</feature>
<protein>
    <recommendedName>
        <fullName evidence="4 12">UDP-3-O-acyl-N-acetylglucosamine deacetylase</fullName>
        <shortName evidence="12">UDP-3-O-acyl-GlcNAc deacetylase</shortName>
        <ecNumber evidence="4 12">3.5.1.108</ecNumber>
    </recommendedName>
    <alternativeName>
        <fullName evidence="12">UDP-3-O-[R-3-hydroxymyristoyl]-N-acetylglucosamine deacetylase</fullName>
    </alternativeName>
</protein>
<dbReference type="Pfam" id="PF03331">
    <property type="entry name" value="LpxC"/>
    <property type="match status" value="1"/>
</dbReference>
<comment type="function">
    <text evidence="2 12">Catalyzes the hydrolysis of UDP-3-O-myristoyl-N-acetylglucosamine to form UDP-3-O-myristoylglucosamine and acetate, the committed step in lipid A biosynthesis.</text>
</comment>
<sequence length="307" mass="33848">MIRQKTLKAVVKATGVGLHGGKRVEMSLRPAAPDTGIVFRRVDIDPPVEMPADPYAVVDTRMCSGLQNGTAKIGTVEHVMSALAGLGVDNCYVDVDAPEIPILDGSASPFVYLLQSVGLELQDAPKRFLRVKKMVEYVEGDKFVRLHPHDGFKLSFAIHFNHPAIDGTATSVTIDFARQSYTRDVARARTFGFVQDLEVLIGMGLAQGGSLENAIVLDEYRVLNHDGLRYEDEFVKHKVLDAIGDLYLCGHPLLAHYEANKAGHALNNQILRVLLEDREAWEIVTFEDEAQAPESLRGQIRSQLAFA</sequence>
<dbReference type="PANTHER" id="PTHR33694:SF1">
    <property type="entry name" value="UDP-3-O-ACYL-N-ACETYLGLUCOSAMINE DEACETYLASE 1, MITOCHONDRIAL-RELATED"/>
    <property type="match status" value="1"/>
</dbReference>
<reference evidence="13 14" key="1">
    <citation type="submission" date="2024-07" db="EMBL/GenBank/DDBJ databases">
        <title>Uliginosibacterium paludis KCTC:42655.</title>
        <authorList>
            <person name="Kim M.K."/>
        </authorList>
    </citation>
    <scope>NUCLEOTIDE SEQUENCE [LARGE SCALE GENOMIC DNA]</scope>
    <source>
        <strain evidence="13 14">KCTC 42655</strain>
    </source>
</reference>
<comment type="catalytic activity">
    <reaction evidence="11 12">
        <text>a UDP-3-O-[(3R)-3-hydroxyacyl]-N-acetyl-alpha-D-glucosamine + H2O = a UDP-3-O-[(3R)-3-hydroxyacyl]-alpha-D-glucosamine + acetate</text>
        <dbReference type="Rhea" id="RHEA:67816"/>
        <dbReference type="ChEBI" id="CHEBI:15377"/>
        <dbReference type="ChEBI" id="CHEBI:30089"/>
        <dbReference type="ChEBI" id="CHEBI:137740"/>
        <dbReference type="ChEBI" id="CHEBI:173225"/>
        <dbReference type="EC" id="3.5.1.108"/>
    </reaction>
</comment>
<dbReference type="InterPro" id="IPR015870">
    <property type="entry name" value="UDP-acyl_N-AcGlcN_deAcase_N"/>
</dbReference>
<dbReference type="RefSeq" id="WP_345924123.1">
    <property type="nucleotide sequence ID" value="NZ_JBDIVF010000001.1"/>
</dbReference>
<evidence type="ECO:0000256" key="9">
    <source>
        <dbReference type="ARBA" id="ARBA00022833"/>
    </source>
</evidence>
<gene>
    <name evidence="12 13" type="primary">lpxC</name>
    <name evidence="13" type="ORF">ABVT11_04250</name>
</gene>
<evidence type="ECO:0000256" key="12">
    <source>
        <dbReference type="HAMAP-Rule" id="MF_00388"/>
    </source>
</evidence>
<evidence type="ECO:0000256" key="3">
    <source>
        <dbReference type="ARBA" id="ARBA00005002"/>
    </source>
</evidence>
<comment type="similarity">
    <text evidence="12">Belongs to the LpxC family.</text>
</comment>
<feature type="active site" description="Proton donor" evidence="12">
    <location>
        <position position="264"/>
    </location>
</feature>
<keyword evidence="9 12" id="KW-0862">Zinc</keyword>
<keyword evidence="5 12" id="KW-0444">Lipid biosynthesis</keyword>